<evidence type="ECO:0000313" key="2">
    <source>
        <dbReference type="Proteomes" id="UP001597383"/>
    </source>
</evidence>
<name>A0ABW4W0S0_9BACI</name>
<gene>
    <name evidence="1" type="ORF">ACFSJF_14130</name>
</gene>
<dbReference type="Proteomes" id="UP001597383">
    <property type="component" value="Unassembled WGS sequence"/>
</dbReference>
<reference evidence="2" key="1">
    <citation type="journal article" date="2019" name="Int. J. Syst. Evol. Microbiol.">
        <title>The Global Catalogue of Microorganisms (GCM) 10K type strain sequencing project: providing services to taxonomists for standard genome sequencing and annotation.</title>
        <authorList>
            <consortium name="The Broad Institute Genomics Platform"/>
            <consortium name="The Broad Institute Genome Sequencing Center for Infectious Disease"/>
            <person name="Wu L."/>
            <person name="Ma J."/>
        </authorList>
    </citation>
    <scope>NUCLEOTIDE SEQUENCE [LARGE SCALE GENOMIC DNA]</scope>
    <source>
        <strain evidence="2">R28</strain>
    </source>
</reference>
<dbReference type="EMBL" id="JBHUHQ010000019">
    <property type="protein sequence ID" value="MFD2045414.1"/>
    <property type="molecule type" value="Genomic_DNA"/>
</dbReference>
<sequence length="71" mass="8529">MNSWFLRSKDQKMKIMIFYMDRNNRVTQRIIRVVEIKEDSIVAFCFFRKKVRTFKLSNILSVGAIRRRAGA</sequence>
<evidence type="ECO:0008006" key="3">
    <source>
        <dbReference type="Google" id="ProtNLM"/>
    </source>
</evidence>
<keyword evidence="2" id="KW-1185">Reference proteome</keyword>
<dbReference type="RefSeq" id="WP_377558055.1">
    <property type="nucleotide sequence ID" value="NZ_JBHUHQ010000019.1"/>
</dbReference>
<evidence type="ECO:0000313" key="1">
    <source>
        <dbReference type="EMBL" id="MFD2045414.1"/>
    </source>
</evidence>
<comment type="caution">
    <text evidence="1">The sequence shown here is derived from an EMBL/GenBank/DDBJ whole genome shotgun (WGS) entry which is preliminary data.</text>
</comment>
<proteinExistence type="predicted"/>
<accession>A0ABW4W0S0</accession>
<organism evidence="1 2">
    <name type="scientific">Ornithinibacillus salinisoli</name>
    <dbReference type="NCBI Taxonomy" id="1848459"/>
    <lineage>
        <taxon>Bacteria</taxon>
        <taxon>Bacillati</taxon>
        <taxon>Bacillota</taxon>
        <taxon>Bacilli</taxon>
        <taxon>Bacillales</taxon>
        <taxon>Bacillaceae</taxon>
        <taxon>Ornithinibacillus</taxon>
    </lineage>
</organism>
<protein>
    <recommendedName>
        <fullName evidence="3">WYL domain-containing protein</fullName>
    </recommendedName>
</protein>